<accession>A0AA39P9V4</accession>
<reference evidence="1" key="1">
    <citation type="submission" date="2023-06" db="EMBL/GenBank/DDBJ databases">
        <authorList>
            <consortium name="Lawrence Berkeley National Laboratory"/>
            <person name="Ahrendt S."/>
            <person name="Sahu N."/>
            <person name="Indic B."/>
            <person name="Wong-Bajracharya J."/>
            <person name="Merenyi Z."/>
            <person name="Ke H.-M."/>
            <person name="Monk M."/>
            <person name="Kocsube S."/>
            <person name="Drula E."/>
            <person name="Lipzen A."/>
            <person name="Balint B."/>
            <person name="Henrissat B."/>
            <person name="Andreopoulos B."/>
            <person name="Martin F.M."/>
            <person name="Harder C.B."/>
            <person name="Rigling D."/>
            <person name="Ford K.L."/>
            <person name="Foster G.D."/>
            <person name="Pangilinan J."/>
            <person name="Papanicolaou A."/>
            <person name="Barry K."/>
            <person name="LaButti K."/>
            <person name="Viragh M."/>
            <person name="Koriabine M."/>
            <person name="Yan M."/>
            <person name="Riley R."/>
            <person name="Champramary S."/>
            <person name="Plett K.L."/>
            <person name="Tsai I.J."/>
            <person name="Slot J."/>
            <person name="Sipos G."/>
            <person name="Plett J."/>
            <person name="Nagy L.G."/>
            <person name="Grigoriev I.V."/>
        </authorList>
    </citation>
    <scope>NUCLEOTIDE SEQUENCE</scope>
    <source>
        <strain evidence="1">ICMP 16352</strain>
    </source>
</reference>
<dbReference type="EMBL" id="JAUEPR010000011">
    <property type="protein sequence ID" value="KAK0479543.1"/>
    <property type="molecule type" value="Genomic_DNA"/>
</dbReference>
<proteinExistence type="predicted"/>
<sequence>MASLAASEITTEDYKVPVKGHPAKVHHEITESDSLDTMIVVGHALYPSTLIYLTSMNKIAPHIFEKWKPGQCHYFQIYCVLSAQRYVVLSISDADCSAELAQTVSGASSLISERSKVKTNKYREKELAESIANTITVINSLVTGGKGEPRTAYFVDICNEMERCLSSRAEHLKNETRKQRGLKRLLDAHDLRDAIDSYRRQIEDLKMDFLIHITSDCLLMQYDLTAEVRTTNRAGPRDEIVIHIPIRHARFAMLLFA</sequence>
<dbReference type="CDD" id="cd21037">
    <property type="entry name" value="MLKL_NTD"/>
    <property type="match status" value="1"/>
</dbReference>
<dbReference type="AlphaFoldDB" id="A0AA39P9V4"/>
<dbReference type="GO" id="GO:0007166">
    <property type="term" value="P:cell surface receptor signaling pathway"/>
    <property type="evidence" value="ECO:0007669"/>
    <property type="project" value="InterPro"/>
</dbReference>
<gene>
    <name evidence="1" type="ORF">IW261DRAFT_1419644</name>
</gene>
<dbReference type="InterPro" id="IPR036537">
    <property type="entry name" value="Adaptor_Cbl_N_dom_sf"/>
</dbReference>
<dbReference type="Gene3D" id="1.20.930.20">
    <property type="entry name" value="Adaptor protein Cbl, N-terminal domain"/>
    <property type="match status" value="1"/>
</dbReference>
<organism evidence="1 2">
    <name type="scientific">Armillaria novae-zelandiae</name>
    <dbReference type="NCBI Taxonomy" id="153914"/>
    <lineage>
        <taxon>Eukaryota</taxon>
        <taxon>Fungi</taxon>
        <taxon>Dikarya</taxon>
        <taxon>Basidiomycota</taxon>
        <taxon>Agaricomycotina</taxon>
        <taxon>Agaricomycetes</taxon>
        <taxon>Agaricomycetidae</taxon>
        <taxon>Agaricales</taxon>
        <taxon>Marasmiineae</taxon>
        <taxon>Physalacriaceae</taxon>
        <taxon>Armillaria</taxon>
    </lineage>
</organism>
<dbReference type="InterPro" id="IPR059179">
    <property type="entry name" value="MLKL-like_MCAfunc"/>
</dbReference>
<evidence type="ECO:0000313" key="2">
    <source>
        <dbReference type="Proteomes" id="UP001175227"/>
    </source>
</evidence>
<dbReference type="Proteomes" id="UP001175227">
    <property type="component" value="Unassembled WGS sequence"/>
</dbReference>
<protein>
    <submittedName>
        <fullName evidence="1">Uncharacterized protein</fullName>
    </submittedName>
</protein>
<keyword evidence="2" id="KW-1185">Reference proteome</keyword>
<comment type="caution">
    <text evidence="1">The sequence shown here is derived from an EMBL/GenBank/DDBJ whole genome shotgun (WGS) entry which is preliminary data.</text>
</comment>
<name>A0AA39P9V4_9AGAR</name>
<evidence type="ECO:0000313" key="1">
    <source>
        <dbReference type="EMBL" id="KAK0479543.1"/>
    </source>
</evidence>